<dbReference type="AlphaFoldDB" id="A0A9N9M0H4"/>
<feature type="chain" id="PRO_5040448499" evidence="2">
    <location>
        <begin position="23"/>
        <end position="300"/>
    </location>
</feature>
<name>A0A9N9M0H4_9HELO</name>
<feature type="signal peptide" evidence="2">
    <location>
        <begin position="1"/>
        <end position="22"/>
    </location>
</feature>
<evidence type="ECO:0000256" key="1">
    <source>
        <dbReference type="SAM" id="MobiDB-lite"/>
    </source>
</evidence>
<dbReference type="Proteomes" id="UP000701801">
    <property type="component" value="Unassembled WGS sequence"/>
</dbReference>
<gene>
    <name evidence="3" type="ORF">HYALB_00014032</name>
</gene>
<reference evidence="3" key="1">
    <citation type="submission" date="2021-07" db="EMBL/GenBank/DDBJ databases">
        <authorList>
            <person name="Durling M."/>
        </authorList>
    </citation>
    <scope>NUCLEOTIDE SEQUENCE</scope>
</reference>
<dbReference type="OrthoDB" id="4148174at2759"/>
<evidence type="ECO:0000313" key="3">
    <source>
        <dbReference type="EMBL" id="CAG8981956.1"/>
    </source>
</evidence>
<sequence>MVQALLNKIVFLILCTSKIAQSQYMGYNLSQSGDADSAIYDTVGTPSNSSVLVPEPDVYLNASVHVGEISLTVTNITAKINLQAEVLSLLSFNAGVDASIDRVRLLIQDVNAHVILEARLSNLLLMITNVLDSIDLNPLITTLGQDVGEIVNTTVGGLTGSGSSGSSSSGTTPSTSTSAVSRRSYELEHNILYSVNDYSGNTHTNRILSQSGALVDQSLDNNGHVLGSVEVGNYLNDMRFNGYNKTVSRNGATTKLEYVYEPFPGLSVVSAVFLDAGGKVVFTQVLSESSGGGGSTISSD</sequence>
<comment type="caution">
    <text evidence="3">The sequence shown here is derived from an EMBL/GenBank/DDBJ whole genome shotgun (WGS) entry which is preliminary data.</text>
</comment>
<keyword evidence="4" id="KW-1185">Reference proteome</keyword>
<accession>A0A9N9M0H4</accession>
<proteinExistence type="predicted"/>
<organism evidence="3 4">
    <name type="scientific">Hymenoscyphus albidus</name>
    <dbReference type="NCBI Taxonomy" id="595503"/>
    <lineage>
        <taxon>Eukaryota</taxon>
        <taxon>Fungi</taxon>
        <taxon>Dikarya</taxon>
        <taxon>Ascomycota</taxon>
        <taxon>Pezizomycotina</taxon>
        <taxon>Leotiomycetes</taxon>
        <taxon>Helotiales</taxon>
        <taxon>Helotiaceae</taxon>
        <taxon>Hymenoscyphus</taxon>
    </lineage>
</organism>
<protein>
    <submittedName>
        <fullName evidence="3">Uncharacterized protein</fullName>
    </submittedName>
</protein>
<evidence type="ECO:0000256" key="2">
    <source>
        <dbReference type="SAM" id="SignalP"/>
    </source>
</evidence>
<feature type="compositionally biased region" description="Low complexity" evidence="1">
    <location>
        <begin position="164"/>
        <end position="178"/>
    </location>
</feature>
<dbReference type="EMBL" id="CAJVRM010000550">
    <property type="protein sequence ID" value="CAG8981956.1"/>
    <property type="molecule type" value="Genomic_DNA"/>
</dbReference>
<keyword evidence="2" id="KW-0732">Signal</keyword>
<evidence type="ECO:0000313" key="4">
    <source>
        <dbReference type="Proteomes" id="UP000701801"/>
    </source>
</evidence>
<feature type="region of interest" description="Disordered" evidence="1">
    <location>
        <begin position="160"/>
        <end position="182"/>
    </location>
</feature>